<reference evidence="26 27" key="1">
    <citation type="submission" date="2019-06" db="EMBL/GenBank/DDBJ databases">
        <title>A chromosome-scale genome assembly of the European perch, Perca fluviatilis.</title>
        <authorList>
            <person name="Roques C."/>
            <person name="Zahm M."/>
            <person name="Cabau C."/>
            <person name="Klopp C."/>
            <person name="Bouchez O."/>
            <person name="Donnadieu C."/>
            <person name="Kuhl H."/>
            <person name="Gislard M."/>
            <person name="Guendouz S."/>
            <person name="Journot L."/>
            <person name="Haffray P."/>
            <person name="Bestin A."/>
            <person name="Morvezen R."/>
            <person name="Feron R."/>
            <person name="Wen M."/>
            <person name="Jouanno E."/>
            <person name="Herpin A."/>
            <person name="Schartl M."/>
            <person name="Postlethwait J."/>
            <person name="Schaerlinger B."/>
            <person name="Chardard D."/>
            <person name="Lecocq T."/>
            <person name="Poncet C."/>
            <person name="Jaffrelo L."/>
            <person name="Lampietro C."/>
            <person name="Guiguen Y."/>
        </authorList>
    </citation>
    <scope>NUCLEOTIDE SEQUENCE [LARGE SCALE GENOMIC DNA]</scope>
    <source>
        <tissue evidence="26">Blood</tissue>
    </source>
</reference>
<comment type="catalytic activity">
    <reaction evidence="18">
        <text>ATP + H2O = ADP + phosphate + H(+)</text>
        <dbReference type="Rhea" id="RHEA:13065"/>
        <dbReference type="ChEBI" id="CHEBI:15377"/>
        <dbReference type="ChEBI" id="CHEBI:15378"/>
        <dbReference type="ChEBI" id="CHEBI:30616"/>
        <dbReference type="ChEBI" id="CHEBI:43474"/>
        <dbReference type="ChEBI" id="CHEBI:456216"/>
        <dbReference type="EC" id="3.6.4.12"/>
    </reaction>
</comment>
<dbReference type="InterPro" id="IPR038718">
    <property type="entry name" value="SNF2-like_sf"/>
</dbReference>
<evidence type="ECO:0000256" key="19">
    <source>
        <dbReference type="ARBA" id="ARBA00058190"/>
    </source>
</evidence>
<dbReference type="SMART" id="SM00490">
    <property type="entry name" value="HELICc"/>
    <property type="match status" value="1"/>
</dbReference>
<dbReference type="PROSITE" id="PS50005">
    <property type="entry name" value="TPR"/>
    <property type="match status" value="1"/>
</dbReference>
<feature type="compositionally biased region" description="Acidic residues" evidence="23">
    <location>
        <begin position="1124"/>
        <end position="1134"/>
    </location>
</feature>
<dbReference type="Pfam" id="PF00271">
    <property type="entry name" value="Helicase_C"/>
    <property type="match status" value="1"/>
</dbReference>
<comment type="function">
    <text evidence="19">DNA helicase that acts as a tension sensor that associates with catenated DNA which is stretched under tension until it is resolved during anaphase. Functions as ATP-dependent DNA translocase. Can promote Holliday junction branch migration (in vitro).</text>
</comment>
<keyword evidence="27" id="KW-1185">Reference proteome</keyword>
<feature type="domain" description="Helicase C-terminal" evidence="25">
    <location>
        <begin position="480"/>
        <end position="644"/>
    </location>
</feature>
<dbReference type="GO" id="GO:0051301">
    <property type="term" value="P:cell division"/>
    <property type="evidence" value="ECO:0007669"/>
    <property type="project" value="UniProtKB-KW"/>
</dbReference>
<dbReference type="InterPro" id="IPR001650">
    <property type="entry name" value="Helicase_C-like"/>
</dbReference>
<feature type="region of interest" description="Disordered" evidence="23">
    <location>
        <begin position="349"/>
        <end position="375"/>
    </location>
</feature>
<dbReference type="PROSITE" id="PS51192">
    <property type="entry name" value="HELICASE_ATP_BIND_1"/>
    <property type="match status" value="1"/>
</dbReference>
<evidence type="ECO:0000313" key="26">
    <source>
        <dbReference type="EMBL" id="KAF1388988.1"/>
    </source>
</evidence>
<dbReference type="GO" id="GO:0015616">
    <property type="term" value="F:DNA translocase activity"/>
    <property type="evidence" value="ECO:0007669"/>
    <property type="project" value="TreeGrafter"/>
</dbReference>
<keyword evidence="7" id="KW-0677">Repeat</keyword>
<evidence type="ECO:0000256" key="20">
    <source>
        <dbReference type="ARBA" id="ARBA00068237"/>
    </source>
</evidence>
<dbReference type="InterPro" id="IPR011990">
    <property type="entry name" value="TPR-like_helical_dom_sf"/>
</dbReference>
<evidence type="ECO:0000256" key="18">
    <source>
        <dbReference type="ARBA" id="ARBA00047995"/>
    </source>
</evidence>
<dbReference type="InterPro" id="IPR019734">
    <property type="entry name" value="TPR_rpt"/>
</dbReference>
<evidence type="ECO:0000256" key="8">
    <source>
        <dbReference type="ARBA" id="ARBA00022741"/>
    </source>
</evidence>
<dbReference type="GO" id="GO:0003677">
    <property type="term" value="F:DNA binding"/>
    <property type="evidence" value="ECO:0007669"/>
    <property type="project" value="UniProtKB-KW"/>
</dbReference>
<dbReference type="PANTHER" id="PTHR45629:SF7">
    <property type="entry name" value="DNA EXCISION REPAIR PROTEIN ERCC-6-RELATED"/>
    <property type="match status" value="1"/>
</dbReference>
<protein>
    <recommendedName>
        <fullName evidence="20">DNA excision repair protein ERCC-6-like</fullName>
        <ecNumber evidence="3">3.6.4.12</ecNumber>
    </recommendedName>
    <alternativeName>
        <fullName evidence="21">ATP-dependent helicase ERCC6-like</fullName>
    </alternativeName>
</protein>
<dbReference type="OrthoDB" id="413460at2759"/>
<keyword evidence="5" id="KW-0597">Phosphoprotein</keyword>
<evidence type="ECO:0000256" key="11">
    <source>
        <dbReference type="ARBA" id="ARBA00022803"/>
    </source>
</evidence>
<feature type="repeat" description="TPR" evidence="22">
    <location>
        <begin position="1246"/>
        <end position="1279"/>
    </location>
</feature>
<evidence type="ECO:0000256" key="7">
    <source>
        <dbReference type="ARBA" id="ARBA00022737"/>
    </source>
</evidence>
<dbReference type="Gene3D" id="3.40.50.300">
    <property type="entry name" value="P-loop containing nucleotide triphosphate hydrolases"/>
    <property type="match status" value="1"/>
</dbReference>
<keyword evidence="17" id="KW-0137">Centromere</keyword>
<evidence type="ECO:0000256" key="17">
    <source>
        <dbReference type="ARBA" id="ARBA00023328"/>
    </source>
</evidence>
<name>A0A6A5FA30_PERFL</name>
<keyword evidence="8" id="KW-0547">Nucleotide-binding</keyword>
<feature type="compositionally biased region" description="Acidic residues" evidence="23">
    <location>
        <begin position="1168"/>
        <end position="1190"/>
    </location>
</feature>
<dbReference type="CDD" id="cd18001">
    <property type="entry name" value="DEXHc_ERCC6L"/>
    <property type="match status" value="1"/>
</dbReference>
<dbReference type="CDD" id="cd18793">
    <property type="entry name" value="SF2_C_SNF"/>
    <property type="match status" value="1"/>
</dbReference>
<dbReference type="PROSITE" id="PS51194">
    <property type="entry name" value="HELICASE_CTER"/>
    <property type="match status" value="1"/>
</dbReference>
<evidence type="ECO:0000256" key="6">
    <source>
        <dbReference type="ARBA" id="ARBA00022618"/>
    </source>
</evidence>
<keyword evidence="14" id="KW-0067">ATP-binding</keyword>
<dbReference type="EC" id="3.6.4.12" evidence="3"/>
<feature type="domain" description="Helicase ATP-binding" evidence="24">
    <location>
        <begin position="121"/>
        <end position="288"/>
    </location>
</feature>
<evidence type="ECO:0000256" key="16">
    <source>
        <dbReference type="ARBA" id="ARBA00023306"/>
    </source>
</evidence>
<sequence>MDVSQEDGEVAEISKKLEKSLSMDTDDNMEAYHRFIQDGKGVAKQGDLKGALKLFKLAYNIHQSQKLESRIKKVEELLAQIDSEDEDEEFVNVNNSGLIIFKELYDKLYDYQRNGVAFLYSLYRDGRKGGILADDMGLGKTIQVVSFLSGMYDNDMAKHTLLVMPTSLITNWTKEFAKWTPGLRVKEFHGAGKERTRNLEKVQRRNGIIITTYTMLMNNWQQLSSYHGKEFTWDYMILDEAHKIKSTATKTAKSAAAIPSKNRVLLTGTPVQNNLKEMWALFDFACQGALLGTAKTFKTEYENPITRAREKDATPGEKALGSRMSENLLTIIKPYFLRRTKAEVQKNKMNGTHPCERDYSDKDSKVPNLPKDSGAVMPTLTRKNDLIVWTYLSSVQEDVYRQFLSLDHIKELLMTTRSPLAELTIMKKLCDHPRLLSAAAIAKLGLEESTAENENMEADTGSIANVSDDTLISESGKLVFLFALLERLREEGHRTLVFAHYRKVLDILQRILGNRGFKVLRLDGTITQIAERERLITLFQTDKRYSVFLLTTQVGGVGITLTAANRVVIYDPSWNPATDAQAVDRAYRIGQTENVVVYRLITCGTVEEKIYRRQVFKDSLIRQNTGDKKNPFRYFSKQELKELFILEDPRSSSTQMQLQALHSRHRRTDPELDEHIAHLHSMEMFGISDHDLMYSLDVNRDEAEDQEAHLYIEGRVQKAQELMKAESELQMQLAESIASSTEPAWLRQPLDNHNRERSNDKKTRNPRPSPSYPQPDHNFNGSPVVVELDQSGSDKEASQQNLSDRVIDLTADDSMSEEQPFVEVSQDKLAQQKLDSPKHQSVKQERRYLIEEDAAPQEVIDVSLVMSEASDAQAGDKADASVQELMDESASSEDAGASAGDGSPAYITALDEDKELNGTSHSEYNSKMDLGHSRVTPLQNKRLSVLQASCSSFKADTSSRVSTGIESFEGNFHLQLEDSDMFSDHDVLDHQETEAEERKLLLQLQMEGSFDINKSLSERQHGKALGQSLNGTSEMDGSMDDSIVVTKKKRAAVIYDTDEEEDDDDRSQLNNSFQALGASTPKSAPSGPSPLRLRKSVGGNLSVASRRSLLLSIIDDMENHNEEMTDEDEEDDDVSERHSDEAEEDDIVGSTPDELQLEKTVGETLNTEGEEEEEVVEEEEEEDDDDDDDDHQYSVSADSADVSGQEMSSNMEQSTGEPELVSSERMDQCTVDAGVKTKLSVEEESFDSLVSKGKACHSQGKLDDALGFFLRAIDIKPGDPEVQLMTIQLYRQLSQRS</sequence>
<dbReference type="InterPro" id="IPR050496">
    <property type="entry name" value="SNF2_RAD54_helicase_repair"/>
</dbReference>
<dbReference type="GO" id="GO:0016787">
    <property type="term" value="F:hydrolase activity"/>
    <property type="evidence" value="ECO:0007669"/>
    <property type="project" value="UniProtKB-KW"/>
</dbReference>
<comment type="similarity">
    <text evidence="2">Belongs to the SNF2/RAD54 helicase family.</text>
</comment>
<dbReference type="InterPro" id="IPR027417">
    <property type="entry name" value="P-loop_NTPase"/>
</dbReference>
<evidence type="ECO:0000256" key="9">
    <source>
        <dbReference type="ARBA" id="ARBA00022776"/>
    </source>
</evidence>
<evidence type="ECO:0000259" key="24">
    <source>
        <dbReference type="PROSITE" id="PS51192"/>
    </source>
</evidence>
<evidence type="ECO:0000256" key="22">
    <source>
        <dbReference type="PROSITE-ProRule" id="PRU00339"/>
    </source>
</evidence>
<evidence type="ECO:0000256" key="23">
    <source>
        <dbReference type="SAM" id="MobiDB-lite"/>
    </source>
</evidence>
<dbReference type="PANTHER" id="PTHR45629">
    <property type="entry name" value="SNF2/RAD54 FAMILY MEMBER"/>
    <property type="match status" value="1"/>
</dbReference>
<dbReference type="Proteomes" id="UP000465112">
    <property type="component" value="Chromosome 6"/>
</dbReference>
<dbReference type="GO" id="GO:0000776">
    <property type="term" value="C:kinetochore"/>
    <property type="evidence" value="ECO:0007669"/>
    <property type="project" value="UniProtKB-KW"/>
</dbReference>
<evidence type="ECO:0000256" key="13">
    <source>
        <dbReference type="ARBA" id="ARBA00022838"/>
    </source>
</evidence>
<dbReference type="InterPro" id="IPR049730">
    <property type="entry name" value="SNF2/RAD54-like_C"/>
</dbReference>
<dbReference type="SUPFAM" id="SSF48452">
    <property type="entry name" value="TPR-like"/>
    <property type="match status" value="1"/>
</dbReference>
<dbReference type="InterPro" id="IPR014001">
    <property type="entry name" value="Helicase_ATP-bd"/>
</dbReference>
<keyword evidence="11 22" id="KW-0802">TPR repeat</keyword>
<evidence type="ECO:0000256" key="14">
    <source>
        <dbReference type="ARBA" id="ARBA00022840"/>
    </source>
</evidence>
<feature type="region of interest" description="Disordered" evidence="23">
    <location>
        <begin position="740"/>
        <end position="801"/>
    </location>
</feature>
<keyword evidence="13" id="KW-0995">Kinetochore</keyword>
<dbReference type="EMBL" id="VHII01000006">
    <property type="protein sequence ID" value="KAF1388988.1"/>
    <property type="molecule type" value="Genomic_DNA"/>
</dbReference>
<proteinExistence type="inferred from homology"/>
<keyword evidence="10" id="KW-0378">Hydrolase</keyword>
<dbReference type="GO" id="GO:0005524">
    <property type="term" value="F:ATP binding"/>
    <property type="evidence" value="ECO:0007669"/>
    <property type="project" value="UniProtKB-KW"/>
</dbReference>
<feature type="region of interest" description="Disordered" evidence="23">
    <location>
        <begin position="871"/>
        <end position="932"/>
    </location>
</feature>
<dbReference type="Gene3D" id="3.40.50.10810">
    <property type="entry name" value="Tandem AAA-ATPase domain"/>
    <property type="match status" value="1"/>
</dbReference>
<feature type="region of interest" description="Disordered" evidence="23">
    <location>
        <begin position="1017"/>
        <end position="1041"/>
    </location>
</feature>
<accession>A0A6A5FA30</accession>
<dbReference type="SMART" id="SM00487">
    <property type="entry name" value="DEXDc"/>
    <property type="match status" value="1"/>
</dbReference>
<dbReference type="InterPro" id="IPR000330">
    <property type="entry name" value="SNF2_N"/>
</dbReference>
<dbReference type="Pfam" id="PF00176">
    <property type="entry name" value="SNF2-rel_dom"/>
    <property type="match status" value="1"/>
</dbReference>
<evidence type="ECO:0000256" key="15">
    <source>
        <dbReference type="ARBA" id="ARBA00023125"/>
    </source>
</evidence>
<comment type="subcellular location">
    <subcellularLocation>
        <location evidence="1">Chromosome</location>
        <location evidence="1">Centromere</location>
        <location evidence="1">Kinetochore</location>
    </subcellularLocation>
</comment>
<organism evidence="26 27">
    <name type="scientific">Perca fluviatilis</name>
    <name type="common">European perch</name>
    <dbReference type="NCBI Taxonomy" id="8168"/>
    <lineage>
        <taxon>Eukaryota</taxon>
        <taxon>Metazoa</taxon>
        <taxon>Chordata</taxon>
        <taxon>Craniata</taxon>
        <taxon>Vertebrata</taxon>
        <taxon>Euteleostomi</taxon>
        <taxon>Actinopterygii</taxon>
        <taxon>Neopterygii</taxon>
        <taxon>Teleostei</taxon>
        <taxon>Neoteleostei</taxon>
        <taxon>Acanthomorphata</taxon>
        <taxon>Eupercaria</taxon>
        <taxon>Perciformes</taxon>
        <taxon>Percoidei</taxon>
        <taxon>Percidae</taxon>
        <taxon>Percinae</taxon>
        <taxon>Perca</taxon>
    </lineage>
</organism>
<keyword evidence="6" id="KW-0132">Cell division</keyword>
<gene>
    <name evidence="26" type="ORF">PFLUV_G00068760</name>
</gene>
<keyword evidence="12" id="KW-0347">Helicase</keyword>
<feature type="region of interest" description="Disordered" evidence="23">
    <location>
        <begin position="1120"/>
        <end position="1228"/>
    </location>
</feature>
<keyword evidence="9" id="KW-0498">Mitosis</keyword>
<comment type="caution">
    <text evidence="26">The sequence shown here is derived from an EMBL/GenBank/DDBJ whole genome shotgun (WGS) entry which is preliminary data.</text>
</comment>
<keyword evidence="4" id="KW-0158">Chromosome</keyword>
<feature type="compositionally biased region" description="Polar residues" evidence="23">
    <location>
        <begin position="1205"/>
        <end position="1216"/>
    </location>
</feature>
<feature type="compositionally biased region" description="Low complexity" evidence="23">
    <location>
        <begin position="892"/>
        <end position="903"/>
    </location>
</feature>
<evidence type="ECO:0000256" key="10">
    <source>
        <dbReference type="ARBA" id="ARBA00022801"/>
    </source>
</evidence>
<evidence type="ECO:0000256" key="5">
    <source>
        <dbReference type="ARBA" id="ARBA00022553"/>
    </source>
</evidence>
<dbReference type="FunFam" id="3.40.50.10810:FF:000029">
    <property type="entry name" value="ERCC excision repair 6-like, spindle assembly checkpoint helicase"/>
    <property type="match status" value="1"/>
</dbReference>
<feature type="region of interest" description="Disordered" evidence="23">
    <location>
        <begin position="1075"/>
        <end position="1095"/>
    </location>
</feature>
<dbReference type="GO" id="GO:0003678">
    <property type="term" value="F:DNA helicase activity"/>
    <property type="evidence" value="ECO:0007669"/>
    <property type="project" value="UniProtKB-EC"/>
</dbReference>
<evidence type="ECO:0000256" key="4">
    <source>
        <dbReference type="ARBA" id="ARBA00022454"/>
    </source>
</evidence>
<keyword evidence="16" id="KW-0131">Cell cycle</keyword>
<evidence type="ECO:0000313" key="27">
    <source>
        <dbReference type="Proteomes" id="UP000465112"/>
    </source>
</evidence>
<keyword evidence="15" id="KW-0238">DNA-binding</keyword>
<evidence type="ECO:0000256" key="3">
    <source>
        <dbReference type="ARBA" id="ARBA00012551"/>
    </source>
</evidence>
<feature type="compositionally biased region" description="Basic and acidic residues" evidence="23">
    <location>
        <begin position="354"/>
        <end position="365"/>
    </location>
</feature>
<evidence type="ECO:0000256" key="2">
    <source>
        <dbReference type="ARBA" id="ARBA00007025"/>
    </source>
</evidence>
<evidence type="ECO:0000259" key="25">
    <source>
        <dbReference type="PROSITE" id="PS51194"/>
    </source>
</evidence>
<evidence type="ECO:0000256" key="12">
    <source>
        <dbReference type="ARBA" id="ARBA00022806"/>
    </source>
</evidence>
<feature type="compositionally biased region" description="Basic and acidic residues" evidence="23">
    <location>
        <begin position="750"/>
        <end position="763"/>
    </location>
</feature>
<evidence type="ECO:0000256" key="21">
    <source>
        <dbReference type="ARBA" id="ARBA00081913"/>
    </source>
</evidence>
<evidence type="ECO:0000256" key="1">
    <source>
        <dbReference type="ARBA" id="ARBA00004629"/>
    </source>
</evidence>
<dbReference type="SUPFAM" id="SSF52540">
    <property type="entry name" value="P-loop containing nucleoside triphosphate hydrolases"/>
    <property type="match status" value="2"/>
</dbReference>